<evidence type="ECO:0000313" key="3">
    <source>
        <dbReference type="EMBL" id="EBY8644219.1"/>
    </source>
</evidence>
<dbReference type="EMBL" id="AAHPHN010000048">
    <property type="protein sequence ID" value="EBY8644219.1"/>
    <property type="molecule type" value="Genomic_DNA"/>
</dbReference>
<dbReference type="AlphaFoldDB" id="A0A3Z6QQV3"/>
<sequence>MDKSIDNELSAELDKLKEKYRTKFPLFMRNLIIIVVVSVLTFTAYSFFFNVLSMGGTFKEKLYIILFGSFPLFEILGGVYFIYFLVRIYIYVILCRRVVDTYTKKTIENLRKK</sequence>
<keyword evidence="1" id="KW-0472">Membrane</keyword>
<accession>A0A3Z6QQV3</accession>
<gene>
    <name evidence="2" type="ORF">D6K54_21945</name>
    <name evidence="3" type="ORF">D6S17_22140</name>
</gene>
<organism evidence="2">
    <name type="scientific">Salmonella enterica subsp. enterica serovar Java</name>
    <dbReference type="NCBI Taxonomy" id="224729"/>
    <lineage>
        <taxon>Bacteria</taxon>
        <taxon>Pseudomonadati</taxon>
        <taxon>Pseudomonadota</taxon>
        <taxon>Gammaproteobacteria</taxon>
        <taxon>Enterobacterales</taxon>
        <taxon>Enterobacteriaceae</taxon>
        <taxon>Salmonella</taxon>
    </lineage>
</organism>
<dbReference type="EMBL" id="AAAGSE010000042">
    <property type="protein sequence ID" value="EAC0789357.1"/>
    <property type="molecule type" value="Genomic_DNA"/>
</dbReference>
<keyword evidence="1" id="KW-1133">Transmembrane helix</keyword>
<dbReference type="Proteomes" id="UP000839631">
    <property type="component" value="Unassembled WGS sequence"/>
</dbReference>
<evidence type="ECO:0000256" key="1">
    <source>
        <dbReference type="SAM" id="Phobius"/>
    </source>
</evidence>
<feature type="transmembrane region" description="Helical" evidence="1">
    <location>
        <begin position="62"/>
        <end position="86"/>
    </location>
</feature>
<evidence type="ECO:0000313" key="2">
    <source>
        <dbReference type="EMBL" id="EAC0789357.1"/>
    </source>
</evidence>
<keyword evidence="1" id="KW-0812">Transmembrane</keyword>
<reference evidence="2" key="1">
    <citation type="submission" date="2018-09" db="EMBL/GenBank/DDBJ databases">
        <authorList>
            <person name="Ashton P.M."/>
            <person name="Dallman T."/>
            <person name="Nair S."/>
            <person name="De Pinna E."/>
            <person name="Peters T."/>
            <person name="Grant K."/>
        </authorList>
    </citation>
    <scope>NUCLEOTIDE SEQUENCE [LARGE SCALE GENOMIC DNA]</scope>
    <source>
        <strain evidence="3">140692</strain>
        <strain evidence="2">412099</strain>
    </source>
</reference>
<feature type="transmembrane region" description="Helical" evidence="1">
    <location>
        <begin position="26"/>
        <end position="50"/>
    </location>
</feature>
<proteinExistence type="predicted"/>
<name>A0A3Z6QQV3_SALEB</name>
<comment type="caution">
    <text evidence="2">The sequence shown here is derived from an EMBL/GenBank/DDBJ whole genome shotgun (WGS) entry which is preliminary data.</text>
</comment>
<protein>
    <submittedName>
        <fullName evidence="2">Uncharacterized protein</fullName>
    </submittedName>
</protein>